<dbReference type="AlphaFoldDB" id="A0A6A4GLY9"/>
<feature type="coiled-coil region" evidence="1">
    <location>
        <begin position="43"/>
        <end position="77"/>
    </location>
</feature>
<name>A0A6A4GLY9_9AGAR</name>
<keyword evidence="1" id="KW-0175">Coiled coil</keyword>
<dbReference type="Proteomes" id="UP000799118">
    <property type="component" value="Unassembled WGS sequence"/>
</dbReference>
<reference evidence="2" key="1">
    <citation type="journal article" date="2019" name="Environ. Microbiol.">
        <title>Fungal ecological strategies reflected in gene transcription - a case study of two litter decomposers.</title>
        <authorList>
            <person name="Barbi F."/>
            <person name="Kohler A."/>
            <person name="Barry K."/>
            <person name="Baskaran P."/>
            <person name="Daum C."/>
            <person name="Fauchery L."/>
            <person name="Ihrmark K."/>
            <person name="Kuo A."/>
            <person name="LaButti K."/>
            <person name="Lipzen A."/>
            <person name="Morin E."/>
            <person name="Grigoriev I.V."/>
            <person name="Henrissat B."/>
            <person name="Lindahl B."/>
            <person name="Martin F."/>
        </authorList>
    </citation>
    <scope>NUCLEOTIDE SEQUENCE</scope>
    <source>
        <strain evidence="2">JB14</strain>
    </source>
</reference>
<gene>
    <name evidence="2" type="ORF">BT96DRAFT_928261</name>
</gene>
<dbReference type="SUPFAM" id="SSF52047">
    <property type="entry name" value="RNI-like"/>
    <property type="match status" value="1"/>
</dbReference>
<keyword evidence="3" id="KW-1185">Reference proteome</keyword>
<protein>
    <submittedName>
        <fullName evidence="2">Uncharacterized protein</fullName>
    </submittedName>
</protein>
<proteinExistence type="predicted"/>
<dbReference type="Gene3D" id="3.80.10.10">
    <property type="entry name" value="Ribonuclease Inhibitor"/>
    <property type="match status" value="1"/>
</dbReference>
<dbReference type="EMBL" id="ML769889">
    <property type="protein sequence ID" value="KAE9386333.1"/>
    <property type="molecule type" value="Genomic_DNA"/>
</dbReference>
<evidence type="ECO:0000313" key="3">
    <source>
        <dbReference type="Proteomes" id="UP000799118"/>
    </source>
</evidence>
<evidence type="ECO:0000256" key="1">
    <source>
        <dbReference type="SAM" id="Coils"/>
    </source>
</evidence>
<dbReference type="InterPro" id="IPR032675">
    <property type="entry name" value="LRR_dom_sf"/>
</dbReference>
<organism evidence="2 3">
    <name type="scientific">Gymnopus androsaceus JB14</name>
    <dbReference type="NCBI Taxonomy" id="1447944"/>
    <lineage>
        <taxon>Eukaryota</taxon>
        <taxon>Fungi</taxon>
        <taxon>Dikarya</taxon>
        <taxon>Basidiomycota</taxon>
        <taxon>Agaricomycotina</taxon>
        <taxon>Agaricomycetes</taxon>
        <taxon>Agaricomycetidae</taxon>
        <taxon>Agaricales</taxon>
        <taxon>Marasmiineae</taxon>
        <taxon>Omphalotaceae</taxon>
        <taxon>Gymnopus</taxon>
    </lineage>
</organism>
<accession>A0A6A4GLY9</accession>
<sequence length="528" mass="59422">MVNLSGEQSFRLRTNLDFVALRQRLRSEYGSSVQTEADIDGIVSDVEKDLEDCDAEIDRLQSRILVLQNQRRLLERYRTHSCSLRSPVRKIPNETVQQIFDYACGMNKLTSKKFRDMPTLTISNVCLRWRSLVKACPALWSRIHFKMESVPSHNFSVLDLYLESSQQSPLIIEITGKPEALQPHHAAVCDALVGHVNRWQQLSVQGFEVYKSLTWHPRHYPALQRLLCPHLDLYPAGLEDFKDAPQLCCLSVGFIPSVDLGEIQFPWKQLKLLAMGHHPSGMKNILDVCDKLTELQFQEVGIKPGSYELSLPPTMASVLETLSLSVSQTGLSESLAEVVFSSMACPSLTSLLLEARNNYQRPWPKKALCAFISRSSFNLTTLSIKFIPLSDADLIDLLHSLPSLLDLTIDDSRLFATTATKPSPITPRLIQSLHACPFDASSVLVQKLQHLHMTFSGSSFNDGDFIDMVSSRWLSDNLDNFLDSGVGTVCLRSAVMCFKNREVDENIYRRLRHVEKAGMRVVGIGKSS</sequence>
<dbReference type="OrthoDB" id="3266451at2759"/>
<evidence type="ECO:0000313" key="2">
    <source>
        <dbReference type="EMBL" id="KAE9386333.1"/>
    </source>
</evidence>